<evidence type="ECO:0000256" key="5">
    <source>
        <dbReference type="ARBA" id="ARBA00022917"/>
    </source>
</evidence>
<dbReference type="PANTHER" id="PTHR42780:SF1">
    <property type="entry name" value="ISOLEUCINE--TRNA LIGASE, CYTOPLASMIC"/>
    <property type="match status" value="1"/>
</dbReference>
<proteinExistence type="predicted"/>
<keyword evidence="2 12" id="KW-0436">Ligase</keyword>
<dbReference type="SUPFAM" id="SSF52374">
    <property type="entry name" value="Nucleotidylyl transferase"/>
    <property type="match status" value="1"/>
</dbReference>
<dbReference type="PANTHER" id="PTHR42780">
    <property type="entry name" value="SOLEUCYL-TRNA SYNTHETASE"/>
    <property type="match status" value="1"/>
</dbReference>
<evidence type="ECO:0000256" key="6">
    <source>
        <dbReference type="ARBA" id="ARBA00023146"/>
    </source>
</evidence>
<comment type="catalytic activity">
    <reaction evidence="8">
        <text>tRNA(Ile) + L-isoleucine + ATP = L-isoleucyl-tRNA(Ile) + AMP + diphosphate</text>
        <dbReference type="Rhea" id="RHEA:11060"/>
        <dbReference type="Rhea" id="RHEA-COMP:9666"/>
        <dbReference type="Rhea" id="RHEA-COMP:9695"/>
        <dbReference type="ChEBI" id="CHEBI:30616"/>
        <dbReference type="ChEBI" id="CHEBI:33019"/>
        <dbReference type="ChEBI" id="CHEBI:58045"/>
        <dbReference type="ChEBI" id="CHEBI:78442"/>
        <dbReference type="ChEBI" id="CHEBI:78528"/>
        <dbReference type="ChEBI" id="CHEBI:456215"/>
        <dbReference type="EC" id="6.1.1.5"/>
    </reaction>
</comment>
<dbReference type="Pfam" id="PF08264">
    <property type="entry name" value="Anticodon_1"/>
    <property type="match status" value="1"/>
</dbReference>
<dbReference type="GO" id="GO:0000049">
    <property type="term" value="F:tRNA binding"/>
    <property type="evidence" value="ECO:0007669"/>
    <property type="project" value="InterPro"/>
</dbReference>
<dbReference type="EC" id="6.1.1.5" evidence="1 9"/>
<dbReference type="Gene3D" id="3.40.50.620">
    <property type="entry name" value="HUPs"/>
    <property type="match status" value="2"/>
</dbReference>
<comment type="function">
    <text evidence="7">Catalyzes the attachment of isoleucine to tRNA(Ile). As IleRS can inadvertently accommodate and process structurally similar amino acids such as valine, to avoid such errors it has two additional distinct tRNA(Ile)-dependent editing activities. One activity is designated as 'pretransfer' editing and involves the hydrolysis of activated Val-AMP. The other activity is designated 'posttransfer' editing and involves deacylation of mischarged Val-tRNA(Ile).</text>
</comment>
<keyword evidence="4" id="KW-0067">ATP-binding</keyword>
<reference evidence="12" key="1">
    <citation type="journal article" date="2020" name="mSystems">
        <title>Genome- and Community-Level Interaction Insights into Carbon Utilization and Element Cycling Functions of Hydrothermarchaeota in Hydrothermal Sediment.</title>
        <authorList>
            <person name="Zhou Z."/>
            <person name="Liu Y."/>
            <person name="Xu W."/>
            <person name="Pan J."/>
            <person name="Luo Z.H."/>
            <person name="Li M."/>
        </authorList>
    </citation>
    <scope>NUCLEOTIDE SEQUENCE [LARGE SCALE GENOMIC DNA]</scope>
    <source>
        <strain evidence="12">SpSt-488</strain>
    </source>
</reference>
<evidence type="ECO:0000259" key="10">
    <source>
        <dbReference type="Pfam" id="PF00133"/>
    </source>
</evidence>
<evidence type="ECO:0000256" key="1">
    <source>
        <dbReference type="ARBA" id="ARBA00013165"/>
    </source>
</evidence>
<dbReference type="InterPro" id="IPR002301">
    <property type="entry name" value="Ile-tRNA-ligase"/>
</dbReference>
<accession>A0A7C4GC00</accession>
<name>A0A7C4GC00_UNCW3</name>
<comment type="caution">
    <text evidence="12">The sequence shown here is derived from an EMBL/GenBank/DDBJ whole genome shotgun (WGS) entry which is preliminary data.</text>
</comment>
<dbReference type="GO" id="GO:0002161">
    <property type="term" value="F:aminoacyl-tRNA deacylase activity"/>
    <property type="evidence" value="ECO:0007669"/>
    <property type="project" value="InterPro"/>
</dbReference>
<dbReference type="GO" id="GO:0005737">
    <property type="term" value="C:cytoplasm"/>
    <property type="evidence" value="ECO:0007669"/>
    <property type="project" value="UniProtKB-UniRule"/>
</dbReference>
<keyword evidence="3" id="KW-0547">Nucleotide-binding</keyword>
<dbReference type="InterPro" id="IPR002300">
    <property type="entry name" value="aa-tRNA-synth_Ia"/>
</dbReference>
<sequence length="982" mass="112995">MFKPVPRQPDHRELEPRILKFWQEGRHFQRLVERNRGGPKFRFLDGPITANNPMGVHHAWGRTYKDLFQRYQAMLGRDQRWQNGFDCQGLWVEVEVEKELGFRSKKEIEKLGIDVFVEKCKERVRRFSAIQTAQSVRIGQWMDWGNSYFTMSDENNYAIWHFLKKCHERGLIYEGTDVMPWCARCGTAISDQEIVTEGYRELTHKAIFLRLPVSGREREYLLVWTTTPWTLTANTACAVHPELTYVRARKEDAVYILAQPLLHILGKPVAVVAELKGQQLVGTEYSGPFDELNPQSGVVHRVVAWDEVSAADGTGIVHIAPGCGKEDFLLGRENDLAIIAPLNEDGTFKSEFGWLAGRSSHAVAADIFSDLERKGLLFRVEDYTHRYPVCWRCGEELVFRLVDEWFIRMDELREEIMTSARQVRWIPPFGLERELDWLRNMSDWCISKKRYWGLALPVYKCECGWFDVIGSREELRARAVEGWPDFDGHSPHRPWIDAVKISCGRCGRPVARIRDVGNPWLDAGIVPFSTTGYLTDRDYWQQWFPFDFITESFPGQFRNWFYAILAMSTVLERQAPFKTVLGYATMKAEDGREMHKSWGNAIEIEEAVEKMGADVMRWIFVSHNPTQNLLFGYHVAQEVKRKLLTLWNVYSFFVTYANIDGWNPAGSTATPAHPPPALLDRWILSRLNSLVRQTRLRLDDYDPAPVPRAIEEFVDDLSLWFVRRSRRRFWKSTSDTDKESAYRTLYECLVTLVKLTAPFMPFLSEEIYQNLVCSQNSSAPDSVHLCPYPEPDGSRIDPQLEEEVAFVRRLVSLGRAAREKARLKVRQPLSSIIVRTAPTNRDIVLRHAEAVKEELNVREILFTEPEAQFPSSYIVEAQPGGCDVGVNTLLTPELEQEGLARELVHKVQNLRKQAGLDVADRIILTCTGSPRLAEAVNQFRDYISRETLALSITAEALADPDIVSEVKVNSEPARLALWKVRD</sequence>
<dbReference type="Pfam" id="PF00133">
    <property type="entry name" value="tRNA-synt_1"/>
    <property type="match status" value="1"/>
</dbReference>
<dbReference type="CDD" id="cd07961">
    <property type="entry name" value="Anticodon_Ia_Ile_ABEc"/>
    <property type="match status" value="1"/>
</dbReference>
<evidence type="ECO:0000256" key="8">
    <source>
        <dbReference type="ARBA" id="ARBA00048359"/>
    </source>
</evidence>
<dbReference type="GO" id="GO:0005524">
    <property type="term" value="F:ATP binding"/>
    <property type="evidence" value="ECO:0007669"/>
    <property type="project" value="UniProtKB-KW"/>
</dbReference>
<evidence type="ECO:0000256" key="9">
    <source>
        <dbReference type="NCBIfam" id="TIGR00392"/>
    </source>
</evidence>
<dbReference type="InterPro" id="IPR009008">
    <property type="entry name" value="Val/Leu/Ile-tRNA-synth_edit"/>
</dbReference>
<dbReference type="SUPFAM" id="SSF50677">
    <property type="entry name" value="ValRS/IleRS/LeuRS editing domain"/>
    <property type="match status" value="1"/>
</dbReference>
<dbReference type="SUPFAM" id="SSF47323">
    <property type="entry name" value="Anticodon-binding domain of a subclass of class I aminoacyl-tRNA synthetases"/>
    <property type="match status" value="1"/>
</dbReference>
<evidence type="ECO:0000256" key="7">
    <source>
        <dbReference type="ARBA" id="ARBA00025217"/>
    </source>
</evidence>
<dbReference type="InterPro" id="IPR014729">
    <property type="entry name" value="Rossmann-like_a/b/a_fold"/>
</dbReference>
<dbReference type="InterPro" id="IPR033709">
    <property type="entry name" value="Anticodon_Ile_ABEc"/>
</dbReference>
<dbReference type="Gene3D" id="1.10.730.10">
    <property type="entry name" value="Isoleucyl-tRNA Synthetase, Domain 1"/>
    <property type="match status" value="1"/>
</dbReference>
<keyword evidence="5" id="KW-0648">Protein biosynthesis</keyword>
<evidence type="ECO:0000313" key="12">
    <source>
        <dbReference type="EMBL" id="HGK27436.1"/>
    </source>
</evidence>
<dbReference type="AlphaFoldDB" id="A0A7C4GC00"/>
<keyword evidence="6" id="KW-0030">Aminoacyl-tRNA synthetase</keyword>
<dbReference type="PRINTS" id="PR00984">
    <property type="entry name" value="TRNASYNTHILE"/>
</dbReference>
<organism evidence="12">
    <name type="scientific">candidate division WOR-3 bacterium</name>
    <dbReference type="NCBI Taxonomy" id="2052148"/>
    <lineage>
        <taxon>Bacteria</taxon>
        <taxon>Bacteria division WOR-3</taxon>
    </lineage>
</organism>
<dbReference type="Gene3D" id="3.90.740.10">
    <property type="entry name" value="Valyl/Leucyl/Isoleucyl-tRNA synthetase, editing domain"/>
    <property type="match status" value="1"/>
</dbReference>
<evidence type="ECO:0000256" key="3">
    <source>
        <dbReference type="ARBA" id="ARBA00022741"/>
    </source>
</evidence>
<gene>
    <name evidence="12" type="ORF">ENS41_00580</name>
</gene>
<dbReference type="Pfam" id="PF19302">
    <property type="entry name" value="DUF5915"/>
    <property type="match status" value="1"/>
</dbReference>
<dbReference type="InterPro" id="IPR009080">
    <property type="entry name" value="tRNAsynth_Ia_anticodon-bd"/>
</dbReference>
<feature type="domain" description="Aminoacyl-tRNA synthetase class Ia" evidence="10">
    <location>
        <begin position="18"/>
        <end position="627"/>
    </location>
</feature>
<dbReference type="GO" id="GO:0006428">
    <property type="term" value="P:isoleucyl-tRNA aminoacylation"/>
    <property type="evidence" value="ECO:0007669"/>
    <property type="project" value="UniProtKB-UniRule"/>
</dbReference>
<dbReference type="GO" id="GO:0004822">
    <property type="term" value="F:isoleucine-tRNA ligase activity"/>
    <property type="evidence" value="ECO:0007669"/>
    <property type="project" value="UniProtKB-UniRule"/>
</dbReference>
<dbReference type="InterPro" id="IPR023586">
    <property type="entry name" value="Ile-tRNA-ligase_type2"/>
</dbReference>
<dbReference type="NCBIfam" id="TIGR00392">
    <property type="entry name" value="ileS"/>
    <property type="match status" value="1"/>
</dbReference>
<dbReference type="InterPro" id="IPR013155">
    <property type="entry name" value="M/V/L/I-tRNA-synth_anticd-bd"/>
</dbReference>
<protein>
    <recommendedName>
        <fullName evidence="1 9">Isoleucine--tRNA ligase</fullName>
        <ecNumber evidence="1 9">6.1.1.5</ecNumber>
    </recommendedName>
</protein>
<evidence type="ECO:0000256" key="4">
    <source>
        <dbReference type="ARBA" id="ARBA00022840"/>
    </source>
</evidence>
<evidence type="ECO:0000259" key="11">
    <source>
        <dbReference type="Pfam" id="PF08264"/>
    </source>
</evidence>
<dbReference type="EMBL" id="DSUT01000012">
    <property type="protein sequence ID" value="HGK27436.1"/>
    <property type="molecule type" value="Genomic_DNA"/>
</dbReference>
<feature type="domain" description="Methionyl/Valyl/Leucyl/Isoleucyl-tRNA synthetase anticodon-binding" evidence="11">
    <location>
        <begin position="680"/>
        <end position="832"/>
    </location>
</feature>
<evidence type="ECO:0000256" key="2">
    <source>
        <dbReference type="ARBA" id="ARBA00022598"/>
    </source>
</evidence>